<dbReference type="InterPro" id="IPR036881">
    <property type="entry name" value="Glyco_hydro_3_C_sf"/>
</dbReference>
<evidence type="ECO:0000259" key="8">
    <source>
        <dbReference type="Pfam" id="PF01915"/>
    </source>
</evidence>
<dbReference type="PANTHER" id="PTHR30480:SF13">
    <property type="entry name" value="BETA-HEXOSAMINIDASE"/>
    <property type="match status" value="1"/>
</dbReference>
<comment type="catalytic activity">
    <reaction evidence="1">
        <text>Hydrolysis of terminal non-reducing N-acetyl-D-hexosamine residues in N-acetyl-beta-D-hexosaminides.</text>
        <dbReference type="EC" id="3.2.1.52"/>
    </reaction>
</comment>
<dbReference type="AlphaFoldDB" id="A0A235B2R0"/>
<protein>
    <recommendedName>
        <fullName evidence="3">beta-N-acetylhexosaminidase</fullName>
        <ecNumber evidence="3">3.2.1.52</ecNumber>
    </recommendedName>
</protein>
<reference evidence="9 10" key="1">
    <citation type="submission" date="2017-07" db="EMBL/GenBank/DDBJ databases">
        <title>The genome sequence of Paludifilum halophilum highlights mechanisms for microbial adaptation to high salt environemnts.</title>
        <authorList>
            <person name="Belbahri L."/>
        </authorList>
    </citation>
    <scope>NUCLEOTIDE SEQUENCE [LARGE SCALE GENOMIC DNA]</scope>
    <source>
        <strain evidence="9 10">DSM 102817</strain>
    </source>
</reference>
<dbReference type="InterPro" id="IPR036962">
    <property type="entry name" value="Glyco_hydro_3_N_sf"/>
</dbReference>
<dbReference type="InterPro" id="IPR050226">
    <property type="entry name" value="NagZ_Beta-hexosaminidase"/>
</dbReference>
<dbReference type="InterPro" id="IPR002772">
    <property type="entry name" value="Glyco_hydro_3_C"/>
</dbReference>
<dbReference type="EC" id="3.2.1.52" evidence="3"/>
<name>A0A235B2R0_9BACL</name>
<keyword evidence="5 6" id="KW-0326">Glycosidase</keyword>
<dbReference type="GO" id="GO:0004563">
    <property type="term" value="F:beta-N-acetylhexosaminidase activity"/>
    <property type="evidence" value="ECO:0007669"/>
    <property type="project" value="UniProtKB-EC"/>
</dbReference>
<gene>
    <name evidence="9" type="ORF">CHM34_17465</name>
</gene>
<evidence type="ECO:0000256" key="3">
    <source>
        <dbReference type="ARBA" id="ARBA00012663"/>
    </source>
</evidence>
<keyword evidence="4 6" id="KW-0378">Hydrolase</keyword>
<dbReference type="GO" id="GO:0005975">
    <property type="term" value="P:carbohydrate metabolic process"/>
    <property type="evidence" value="ECO:0007669"/>
    <property type="project" value="InterPro"/>
</dbReference>
<dbReference type="InterPro" id="IPR001764">
    <property type="entry name" value="Glyco_hydro_3_N"/>
</dbReference>
<keyword evidence="10" id="KW-1185">Reference proteome</keyword>
<dbReference type="GO" id="GO:0009254">
    <property type="term" value="P:peptidoglycan turnover"/>
    <property type="evidence" value="ECO:0007669"/>
    <property type="project" value="TreeGrafter"/>
</dbReference>
<dbReference type="PRINTS" id="PR00133">
    <property type="entry name" value="GLHYDRLASE3"/>
</dbReference>
<evidence type="ECO:0000259" key="7">
    <source>
        <dbReference type="Pfam" id="PF00933"/>
    </source>
</evidence>
<dbReference type="Pfam" id="PF01915">
    <property type="entry name" value="Glyco_hydro_3_C"/>
    <property type="match status" value="1"/>
</dbReference>
<comment type="similarity">
    <text evidence="2 6">Belongs to the glycosyl hydrolase 3 family.</text>
</comment>
<dbReference type="InterPro" id="IPR017853">
    <property type="entry name" value="GH"/>
</dbReference>
<dbReference type="Proteomes" id="UP000215459">
    <property type="component" value="Unassembled WGS sequence"/>
</dbReference>
<proteinExistence type="inferred from homology"/>
<organism evidence="9 10">
    <name type="scientific">Paludifilum halophilum</name>
    <dbReference type="NCBI Taxonomy" id="1642702"/>
    <lineage>
        <taxon>Bacteria</taxon>
        <taxon>Bacillati</taxon>
        <taxon>Bacillota</taxon>
        <taxon>Bacilli</taxon>
        <taxon>Bacillales</taxon>
        <taxon>Thermoactinomycetaceae</taxon>
        <taxon>Paludifilum</taxon>
    </lineage>
</organism>
<evidence type="ECO:0000256" key="1">
    <source>
        <dbReference type="ARBA" id="ARBA00001231"/>
    </source>
</evidence>
<dbReference type="SUPFAM" id="SSF51445">
    <property type="entry name" value="(Trans)glycosidases"/>
    <property type="match status" value="1"/>
</dbReference>
<evidence type="ECO:0000256" key="6">
    <source>
        <dbReference type="RuleBase" id="RU361161"/>
    </source>
</evidence>
<dbReference type="PANTHER" id="PTHR30480">
    <property type="entry name" value="BETA-HEXOSAMINIDASE-RELATED"/>
    <property type="match status" value="1"/>
</dbReference>
<dbReference type="InterPro" id="IPR019800">
    <property type="entry name" value="Glyco_hydro_3_AS"/>
</dbReference>
<evidence type="ECO:0000256" key="5">
    <source>
        <dbReference type="ARBA" id="ARBA00023295"/>
    </source>
</evidence>
<feature type="domain" description="Glycoside hydrolase family 3 C-terminal" evidence="8">
    <location>
        <begin position="415"/>
        <end position="572"/>
    </location>
</feature>
<dbReference type="SUPFAM" id="SSF52279">
    <property type="entry name" value="Beta-D-glucan exohydrolase, C-terminal domain"/>
    <property type="match status" value="1"/>
</dbReference>
<dbReference type="Pfam" id="PF00933">
    <property type="entry name" value="Glyco_hydro_3"/>
    <property type="match status" value="1"/>
</dbReference>
<accession>A0A235B2R0</accession>
<dbReference type="Gene3D" id="3.20.20.300">
    <property type="entry name" value="Glycoside hydrolase, family 3, N-terminal domain"/>
    <property type="match status" value="1"/>
</dbReference>
<evidence type="ECO:0000313" key="9">
    <source>
        <dbReference type="EMBL" id="OYD06249.1"/>
    </source>
</evidence>
<dbReference type="RefSeq" id="WP_094265904.1">
    <property type="nucleotide sequence ID" value="NZ_NOWF01000015.1"/>
</dbReference>
<dbReference type="OrthoDB" id="9805821at2"/>
<dbReference type="PROSITE" id="PS00775">
    <property type="entry name" value="GLYCOSYL_HYDROL_F3"/>
    <property type="match status" value="1"/>
</dbReference>
<evidence type="ECO:0000313" key="10">
    <source>
        <dbReference type="Proteomes" id="UP000215459"/>
    </source>
</evidence>
<dbReference type="EMBL" id="NOWF01000015">
    <property type="protein sequence ID" value="OYD06249.1"/>
    <property type="molecule type" value="Genomic_DNA"/>
</dbReference>
<evidence type="ECO:0000256" key="4">
    <source>
        <dbReference type="ARBA" id="ARBA00022801"/>
    </source>
</evidence>
<feature type="domain" description="Glycoside hydrolase family 3 N-terminal" evidence="7">
    <location>
        <begin position="54"/>
        <end position="376"/>
    </location>
</feature>
<comment type="caution">
    <text evidence="9">The sequence shown here is derived from an EMBL/GenBank/DDBJ whole genome shotgun (WGS) entry which is preliminary data.</text>
</comment>
<sequence>MKGTMLAVTILVFVSLVFSPWGRPGLSAASPDSAHGKKGCHLSVDRMVTEMTDEEKVGQLIMAATQTGKDGMPSEQTRRMIREYHIGSVIVYDQRKPAAMARYNNRLQQWAEETRFSLPLLISADLEYGAAQRMPKEAATFPRQMGLGAAGSEHLAEKTARITAREARAVGFNWNYSPVADVNTNPNNPVIGVRAFGEKTNLVSELTAAQIRAYQRQGVIASAKHFPGHGDTEVDSHLGLPAVTYDRETLEKVHLPPFQVAIDAGADSIMTAHVVIQAIDPDLPATLSPKVLDGLLRKEMGYDGIIVTDAMTMHAISENWGSGEAAVMAIQAGADVVMSTGSFKDHVEAVQSLLQAIQSGELSEKRVDESVKRVLKAKCEYRLDSRRYVDPDKAERIVGHSRHRKVADEAGRQAVTLVKNEEGLLPLDRGAEETMVAGVEGVRTLADAVRRESGSRVSAWQSDGQDPTDAEMMEAVRQAETADRVIVATYSQSRLPEGQVKLVKALHQTGKPVVTVSIGLPYDIAQYSEVNAYLATYAVDRWQTPNPTMLEAAIRVIYGEQPGGKLPVHIDDRYPFGSGLRYDNR</sequence>
<dbReference type="Gene3D" id="3.40.50.1700">
    <property type="entry name" value="Glycoside hydrolase family 3 C-terminal domain"/>
    <property type="match status" value="1"/>
</dbReference>
<evidence type="ECO:0000256" key="2">
    <source>
        <dbReference type="ARBA" id="ARBA00005336"/>
    </source>
</evidence>